<dbReference type="PROSITE" id="PS01358">
    <property type="entry name" value="ZF_RANBP2_1"/>
    <property type="match status" value="2"/>
</dbReference>
<evidence type="ECO:0000313" key="8">
    <source>
        <dbReference type="Proteomes" id="UP000076842"/>
    </source>
</evidence>
<evidence type="ECO:0000256" key="5">
    <source>
        <dbReference type="SAM" id="MobiDB-lite"/>
    </source>
</evidence>
<feature type="domain" description="RanBP2-type" evidence="6">
    <location>
        <begin position="223"/>
        <end position="254"/>
    </location>
</feature>
<dbReference type="PROSITE" id="PS50199">
    <property type="entry name" value="ZF_RANBP2_2"/>
    <property type="match status" value="1"/>
</dbReference>
<dbReference type="InParanoid" id="A0A165DNH1"/>
<feature type="compositionally biased region" description="Low complexity" evidence="5">
    <location>
        <begin position="85"/>
        <end position="153"/>
    </location>
</feature>
<dbReference type="AlphaFoldDB" id="A0A165DNH1"/>
<feature type="compositionally biased region" description="Polar residues" evidence="5">
    <location>
        <begin position="762"/>
        <end position="771"/>
    </location>
</feature>
<dbReference type="EMBL" id="KV424044">
    <property type="protein sequence ID" value="KZT53177.1"/>
    <property type="molecule type" value="Genomic_DNA"/>
</dbReference>
<feature type="compositionally biased region" description="Low complexity" evidence="5">
    <location>
        <begin position="615"/>
        <end position="626"/>
    </location>
</feature>
<evidence type="ECO:0000256" key="3">
    <source>
        <dbReference type="ARBA" id="ARBA00022833"/>
    </source>
</evidence>
<dbReference type="SMART" id="SM00547">
    <property type="entry name" value="ZnF_RBZ"/>
    <property type="match status" value="2"/>
</dbReference>
<feature type="compositionally biased region" description="Low complexity" evidence="5">
    <location>
        <begin position="679"/>
        <end position="691"/>
    </location>
</feature>
<evidence type="ECO:0000256" key="1">
    <source>
        <dbReference type="ARBA" id="ARBA00022723"/>
    </source>
</evidence>
<protein>
    <recommendedName>
        <fullName evidence="6">RanBP2-type domain-containing protein</fullName>
    </recommendedName>
</protein>
<dbReference type="PANTHER" id="PTHR23111">
    <property type="entry name" value="ZINC FINGER PROTEIN"/>
    <property type="match status" value="1"/>
</dbReference>
<keyword evidence="8" id="KW-1185">Reference proteome</keyword>
<dbReference type="SUPFAM" id="SSF90209">
    <property type="entry name" value="Ran binding protein zinc finger-like"/>
    <property type="match status" value="2"/>
</dbReference>
<feature type="region of interest" description="Disordered" evidence="5">
    <location>
        <begin position="615"/>
        <end position="782"/>
    </location>
</feature>
<evidence type="ECO:0000256" key="2">
    <source>
        <dbReference type="ARBA" id="ARBA00022771"/>
    </source>
</evidence>
<organism evidence="7 8">
    <name type="scientific">Calocera cornea HHB12733</name>
    <dbReference type="NCBI Taxonomy" id="1353952"/>
    <lineage>
        <taxon>Eukaryota</taxon>
        <taxon>Fungi</taxon>
        <taxon>Dikarya</taxon>
        <taxon>Basidiomycota</taxon>
        <taxon>Agaricomycotina</taxon>
        <taxon>Dacrymycetes</taxon>
        <taxon>Dacrymycetales</taxon>
        <taxon>Dacrymycetaceae</taxon>
        <taxon>Calocera</taxon>
    </lineage>
</organism>
<feature type="compositionally biased region" description="Low complexity" evidence="5">
    <location>
        <begin position="745"/>
        <end position="761"/>
    </location>
</feature>
<sequence length="782" mass="78854">MNPPLALPVSPSQSQAKIDEVLNRLHRLALESGTQQQHQMSPHMYGAQMGMAQMQMGVGMGMQQYGQQYAQQQAQAQMLQQQQQQAHAQQYAQRDTDSLSSHSSLSHSHSHTFSSTTNATTSSSASSSPGAAPTQSQSHSQSQSQSQSQAGQYPGQGQGQGSGQGPMTPPLSAGAASLDMGMQSPPVGGMGMGGMSMSMGGSGAMGMGLASPTGPPGKAYSYRPGDWICVSPACSYPNFGRNEYCNACRCPRPTSGTGMGGMPRATPAPAPQLGGAGSFYASPEMAQAGGPRFGQAQAPRLQGLGVGGGGGVYGSPGAGGAGAVGLGVGVQGGGQIGLPGLAAGAGASLQSPGGVPGLVMPGASAGVGVGGTGTESARSAMIVTPSGRAFASAGSRKNVSGDDGNPVVLFWPDNEPIPDPGQVRPNMLGLSQPPILNTGNKGPIEHQPGDWYCQKCEHLNWRRRKVCQNCYRFAEGNEDDTTLARQAECISVLIAQLVAAKKAQEAGVMLNLGNMMGVPSPGAGSVSDGQITPGVKGQEGMMFAPPPAQVQVYDRQPAQRAMPLQMSASSLYTPPALAAAQAYEPSYGSSASPMLPSVLQSKALASLPSLTAGPISPNPLRINSNPNPSPNQQGHNGPASPLAPINTSPTALRAAVARRVSPPATPLDPPKSARTNIWGPASGGAASASPPSRWPDFAGGKRLTPPQGPGTPSPRGSVAESGSAESARGSFSEGSASLGGMAFTPCSAPGASAGPVGGPSATTSSVPASKSTHPRLAGLHRA</sequence>
<gene>
    <name evidence="7" type="ORF">CALCODRAFT_511593</name>
</gene>
<dbReference type="STRING" id="1353952.A0A165DNH1"/>
<feature type="compositionally biased region" description="Gly residues" evidence="5">
    <location>
        <begin position="154"/>
        <end position="164"/>
    </location>
</feature>
<keyword evidence="3" id="KW-0862">Zinc</keyword>
<proteinExistence type="predicted"/>
<evidence type="ECO:0000313" key="7">
    <source>
        <dbReference type="EMBL" id="KZT53177.1"/>
    </source>
</evidence>
<dbReference type="OrthoDB" id="448399at2759"/>
<accession>A0A165DNH1</accession>
<evidence type="ECO:0000256" key="4">
    <source>
        <dbReference type="PROSITE-ProRule" id="PRU00322"/>
    </source>
</evidence>
<dbReference type="GO" id="GO:0008270">
    <property type="term" value="F:zinc ion binding"/>
    <property type="evidence" value="ECO:0007669"/>
    <property type="project" value="UniProtKB-KW"/>
</dbReference>
<dbReference type="GO" id="GO:0003729">
    <property type="term" value="F:mRNA binding"/>
    <property type="evidence" value="ECO:0007669"/>
    <property type="project" value="TreeGrafter"/>
</dbReference>
<dbReference type="InterPro" id="IPR001876">
    <property type="entry name" value="Znf_RanBP2"/>
</dbReference>
<dbReference type="InterPro" id="IPR036443">
    <property type="entry name" value="Znf_RanBP2_sf"/>
</dbReference>
<feature type="compositionally biased region" description="Low complexity" evidence="5">
    <location>
        <begin position="716"/>
        <end position="736"/>
    </location>
</feature>
<reference evidence="7 8" key="1">
    <citation type="journal article" date="2016" name="Mol. Biol. Evol.">
        <title>Comparative Genomics of Early-Diverging Mushroom-Forming Fungi Provides Insights into the Origins of Lignocellulose Decay Capabilities.</title>
        <authorList>
            <person name="Nagy L.G."/>
            <person name="Riley R."/>
            <person name="Tritt A."/>
            <person name="Adam C."/>
            <person name="Daum C."/>
            <person name="Floudas D."/>
            <person name="Sun H."/>
            <person name="Yadav J.S."/>
            <person name="Pangilinan J."/>
            <person name="Larsson K.H."/>
            <person name="Matsuura K."/>
            <person name="Barry K."/>
            <person name="Labutti K."/>
            <person name="Kuo R."/>
            <person name="Ohm R.A."/>
            <person name="Bhattacharya S.S."/>
            <person name="Shirouzu T."/>
            <person name="Yoshinaga Y."/>
            <person name="Martin F.M."/>
            <person name="Grigoriev I.V."/>
            <person name="Hibbett D.S."/>
        </authorList>
    </citation>
    <scope>NUCLEOTIDE SEQUENCE [LARGE SCALE GENOMIC DNA]</scope>
    <source>
        <strain evidence="7 8">HHB12733</strain>
    </source>
</reference>
<dbReference type="PANTHER" id="PTHR23111:SF40">
    <property type="entry name" value="RNA-BINDING PROTEIN INVOLVED IN HETEROCHROMATIN ASSEMBLY-RELATED"/>
    <property type="match status" value="1"/>
</dbReference>
<keyword evidence="2 4" id="KW-0863">Zinc-finger</keyword>
<keyword evidence="1" id="KW-0479">Metal-binding</keyword>
<feature type="region of interest" description="Disordered" evidence="5">
    <location>
        <begin position="85"/>
        <end position="194"/>
    </location>
</feature>
<dbReference type="Proteomes" id="UP000076842">
    <property type="component" value="Unassembled WGS sequence"/>
</dbReference>
<dbReference type="Gene3D" id="4.10.1060.10">
    <property type="entry name" value="Zinc finger, RanBP2-type"/>
    <property type="match status" value="2"/>
</dbReference>
<evidence type="ECO:0000259" key="6">
    <source>
        <dbReference type="PROSITE" id="PS50199"/>
    </source>
</evidence>
<name>A0A165DNH1_9BASI</name>
<feature type="compositionally biased region" description="Low complexity" evidence="5">
    <location>
        <begin position="649"/>
        <end position="662"/>
    </location>
</feature>